<dbReference type="OrthoDB" id="1733332at2759"/>
<dbReference type="STRING" id="1037660.A0A066VRZ8"/>
<dbReference type="GeneID" id="25266554"/>
<evidence type="ECO:0000256" key="3">
    <source>
        <dbReference type="ARBA" id="ARBA00022490"/>
    </source>
</evidence>
<feature type="region of interest" description="Disordered" evidence="9">
    <location>
        <begin position="455"/>
        <end position="481"/>
    </location>
</feature>
<feature type="region of interest" description="Disordered" evidence="9">
    <location>
        <begin position="168"/>
        <end position="219"/>
    </location>
</feature>
<organism evidence="11 12">
    <name type="scientific">Tilletiaria anomala (strain ATCC 24038 / CBS 436.72 / UBC 951)</name>
    <dbReference type="NCBI Taxonomy" id="1037660"/>
    <lineage>
        <taxon>Eukaryota</taxon>
        <taxon>Fungi</taxon>
        <taxon>Dikarya</taxon>
        <taxon>Basidiomycota</taxon>
        <taxon>Ustilaginomycotina</taxon>
        <taxon>Exobasidiomycetes</taxon>
        <taxon>Georgefischeriales</taxon>
        <taxon>Tilletiariaceae</taxon>
        <taxon>Tilletiaria</taxon>
    </lineage>
</organism>
<dbReference type="CDD" id="cd04652">
    <property type="entry name" value="LbH_eIF2B_gamma_C"/>
    <property type="match status" value="1"/>
</dbReference>
<comment type="subcellular location">
    <subcellularLocation>
        <location evidence="1">Cytoplasm</location>
        <location evidence="1">Cytosol</location>
    </subcellularLocation>
</comment>
<evidence type="ECO:0000256" key="9">
    <source>
        <dbReference type="SAM" id="MobiDB-lite"/>
    </source>
</evidence>
<dbReference type="AlphaFoldDB" id="A0A066VRZ8"/>
<dbReference type="InterPro" id="IPR029044">
    <property type="entry name" value="Nucleotide-diphossugar_trans"/>
</dbReference>
<name>A0A066VRZ8_TILAU</name>
<accession>A0A066VRZ8</accession>
<evidence type="ECO:0000259" key="10">
    <source>
        <dbReference type="Pfam" id="PF25084"/>
    </source>
</evidence>
<dbReference type="PANTHER" id="PTHR45989:SF1">
    <property type="entry name" value="TRANSLATION INITIATION FACTOR EIF-2B SUBUNIT GAMMA"/>
    <property type="match status" value="1"/>
</dbReference>
<reference evidence="11 12" key="1">
    <citation type="submission" date="2014-05" db="EMBL/GenBank/DDBJ databases">
        <title>Draft genome sequence of a rare smut relative, Tilletiaria anomala UBC 951.</title>
        <authorList>
            <consortium name="DOE Joint Genome Institute"/>
            <person name="Toome M."/>
            <person name="Kuo A."/>
            <person name="Henrissat B."/>
            <person name="Lipzen A."/>
            <person name="Tritt A."/>
            <person name="Yoshinaga Y."/>
            <person name="Zane M."/>
            <person name="Barry K."/>
            <person name="Grigoriev I.V."/>
            <person name="Spatafora J.W."/>
            <person name="Aimea M.C."/>
        </authorList>
    </citation>
    <scope>NUCLEOTIDE SEQUENCE [LARGE SCALE GENOMIC DNA]</scope>
    <source>
        <strain evidence="11 12">UBC 951</strain>
    </source>
</reference>
<feature type="compositionally biased region" description="Low complexity" evidence="9">
    <location>
        <begin position="175"/>
        <end position="200"/>
    </location>
</feature>
<feature type="compositionally biased region" description="Low complexity" evidence="9">
    <location>
        <begin position="326"/>
        <end position="336"/>
    </location>
</feature>
<keyword evidence="12" id="KW-1185">Reference proteome</keyword>
<dbReference type="Gene3D" id="2.160.10.10">
    <property type="entry name" value="Hexapeptide repeat proteins"/>
    <property type="match status" value="2"/>
</dbReference>
<feature type="region of interest" description="Disordered" evidence="9">
    <location>
        <begin position="640"/>
        <end position="664"/>
    </location>
</feature>
<feature type="region of interest" description="Disordered" evidence="9">
    <location>
        <begin position="769"/>
        <end position="807"/>
    </location>
</feature>
<protein>
    <recommendedName>
        <fullName evidence="6">Translation initiation factor eIF2B subunit gamma</fullName>
    </recommendedName>
    <alternativeName>
        <fullName evidence="7">eIF2B GDP-GTP exchange factor subunit gamma</fullName>
    </alternativeName>
</protein>
<evidence type="ECO:0000256" key="6">
    <source>
        <dbReference type="ARBA" id="ARBA00044196"/>
    </source>
</evidence>
<gene>
    <name evidence="11" type="ORF">K437DRAFT_274629</name>
</gene>
<dbReference type="HOGENOM" id="CLU_016743_3_0_1"/>
<evidence type="ECO:0000256" key="1">
    <source>
        <dbReference type="ARBA" id="ARBA00004514"/>
    </source>
</evidence>
<comment type="caution">
    <text evidence="11">The sequence shown here is derived from an EMBL/GenBank/DDBJ whole genome shotgun (WGS) entry which is preliminary data.</text>
</comment>
<keyword evidence="5" id="KW-0648">Protein biosynthesis</keyword>
<keyword evidence="3" id="KW-0963">Cytoplasm</keyword>
<dbReference type="InterPro" id="IPR051960">
    <property type="entry name" value="eIF2B_gamma"/>
</dbReference>
<keyword evidence="4" id="KW-0396">Initiation factor</keyword>
<evidence type="ECO:0000256" key="8">
    <source>
        <dbReference type="ARBA" id="ARBA00046432"/>
    </source>
</evidence>
<dbReference type="GO" id="GO:0002183">
    <property type="term" value="P:cytoplasmic translational initiation"/>
    <property type="evidence" value="ECO:0007669"/>
    <property type="project" value="TreeGrafter"/>
</dbReference>
<evidence type="ECO:0000313" key="12">
    <source>
        <dbReference type="Proteomes" id="UP000027361"/>
    </source>
</evidence>
<dbReference type="Proteomes" id="UP000027361">
    <property type="component" value="Unassembled WGS sequence"/>
</dbReference>
<feature type="region of interest" description="Disordered" evidence="9">
    <location>
        <begin position="495"/>
        <end position="524"/>
    </location>
</feature>
<evidence type="ECO:0000313" key="11">
    <source>
        <dbReference type="EMBL" id="KDN44256.1"/>
    </source>
</evidence>
<dbReference type="InterPro" id="IPR011004">
    <property type="entry name" value="Trimer_LpxA-like_sf"/>
</dbReference>
<dbReference type="PANTHER" id="PTHR45989">
    <property type="entry name" value="TRANSLATION INITIATION FACTOR EIF-2B SUBUNIT GAMMA"/>
    <property type="match status" value="1"/>
</dbReference>
<sequence length="807" mass="81977">MPPASAPSAAAASAAPLPFTPIIFCGPGANLYPLCDPQQALTQVHASSSSSPSAAEAAGIKALLPIANRPLLAYPLQLLCTAGIDHAIVVAARESQAAIVATLRTCSLQLPSHPQQSHHQHGNASGRVNIVVREWSALQSTSSSTGLSTANADASAFRVELFPLGPHDHGGGAAGPSASEGDGTSTAAAAAAGGAARGMKSAGGRGAENEASAFGSGPGSRMGTAQLLLWLWQLGRVQSNPLILPCDLVSPAFPLAALLTAHLQASFPHASPPAITALLYERGAGEGTGREREKEAPPRALFAYASTELIPSGGVGGAATQVQWPSGSSSTGGSAATPLPHSLHSLLLHRDEETFSSDDDDMDVRMSLLWSHPRTTLATHLLDAHAYVLSMPLLAPLLQRWSLRLTSLREHVLPTAAKCSWQNGLLEKIGWTAPGAEAAGAASAEGSVAYASANVSGRQGGTDGARQHTRPDADADADAEDQAGSSMLAAFLKSTNTRNLPVPPPYLTPQTQDGDKNQPVEGAGKVNPVRCVALIARLRPRGASHAGTADAPAGSGATNSADKQKGADAAAAARAEQHDEAAGGRFIARANTLPTYIESNRYVLKLLAAASAAGNSSASGSAGVPPLPAVSASAPVSAKAGSYEAGGNNNTSSTGAPPAAVPSSTMSLPATAAITSMTATASSTAASAQISADSLIGAQTRLGERTTVKKSVIGRSCWIGRACRLQGCVIMDGCFVGEGAKLENTLLAPGSKVGERVTLKDCDVGPGCRVPADTSSKNEKFVCESDDENGEDEEDGQGSEDDDDEGQ</sequence>
<dbReference type="SUPFAM" id="SSF53448">
    <property type="entry name" value="Nucleotide-diphospho-sugar transferases"/>
    <property type="match status" value="1"/>
</dbReference>
<comment type="similarity">
    <text evidence="2">Belongs to the eIF-2B gamma/epsilon subunits family.</text>
</comment>
<evidence type="ECO:0000256" key="4">
    <source>
        <dbReference type="ARBA" id="ARBA00022540"/>
    </source>
</evidence>
<evidence type="ECO:0000256" key="5">
    <source>
        <dbReference type="ARBA" id="ARBA00022917"/>
    </source>
</evidence>
<dbReference type="Pfam" id="PF25084">
    <property type="entry name" value="LbH_EIF2B"/>
    <property type="match status" value="1"/>
</dbReference>
<dbReference type="GO" id="GO:0005829">
    <property type="term" value="C:cytosol"/>
    <property type="evidence" value="ECO:0007669"/>
    <property type="project" value="UniProtKB-SubCell"/>
</dbReference>
<dbReference type="OMA" id="YLECNRY"/>
<dbReference type="Gene3D" id="3.90.550.10">
    <property type="entry name" value="Spore Coat Polysaccharide Biosynthesis Protein SpsA, Chain A"/>
    <property type="match status" value="1"/>
</dbReference>
<dbReference type="RefSeq" id="XP_013242707.1">
    <property type="nucleotide sequence ID" value="XM_013387253.1"/>
</dbReference>
<feature type="domain" description="EIF2B subunit epsilon/gamma LbH" evidence="10">
    <location>
        <begin position="683"/>
        <end position="770"/>
    </location>
</feature>
<dbReference type="EMBL" id="JMSN01000053">
    <property type="protein sequence ID" value="KDN44256.1"/>
    <property type="molecule type" value="Genomic_DNA"/>
</dbReference>
<feature type="region of interest" description="Disordered" evidence="9">
    <location>
        <begin position="316"/>
        <end position="336"/>
    </location>
</feature>
<evidence type="ECO:0000256" key="7">
    <source>
        <dbReference type="ARBA" id="ARBA00044229"/>
    </source>
</evidence>
<dbReference type="InParanoid" id="A0A066VRZ8"/>
<dbReference type="SUPFAM" id="SSF51161">
    <property type="entry name" value="Trimeric LpxA-like enzymes"/>
    <property type="match status" value="1"/>
</dbReference>
<dbReference type="GO" id="GO:0005085">
    <property type="term" value="F:guanyl-nucleotide exchange factor activity"/>
    <property type="evidence" value="ECO:0007669"/>
    <property type="project" value="TreeGrafter"/>
</dbReference>
<dbReference type="GO" id="GO:0005851">
    <property type="term" value="C:eukaryotic translation initiation factor 2B complex"/>
    <property type="evidence" value="ECO:0007669"/>
    <property type="project" value="TreeGrafter"/>
</dbReference>
<comment type="subunit">
    <text evidence="8">Component of the translation initiation factor 2B (eIF2B) complex which is a heterodecamer of two sets of five different subunits: alpha, beta, gamma, delta and epsilon. Subunits alpha, beta and delta comprise a regulatory subcomplex and subunits epsilon and gamma comprise a catalytic subcomplex. Within the complex, the hexameric regulatory complex resides at the center, with the two heterodimeric catalytic subcomplexes bound on opposite sides.</text>
</comment>
<feature type="compositionally biased region" description="Acidic residues" evidence="9">
    <location>
        <begin position="784"/>
        <end position="807"/>
    </location>
</feature>
<dbReference type="InterPro" id="IPR056764">
    <property type="entry name" value="LbH_EIF2B3/5"/>
</dbReference>
<proteinExistence type="inferred from homology"/>
<feature type="region of interest" description="Disordered" evidence="9">
    <location>
        <begin position="541"/>
        <end position="581"/>
    </location>
</feature>
<dbReference type="GO" id="GO:0003743">
    <property type="term" value="F:translation initiation factor activity"/>
    <property type="evidence" value="ECO:0007669"/>
    <property type="project" value="UniProtKB-KW"/>
</dbReference>
<evidence type="ECO:0000256" key="2">
    <source>
        <dbReference type="ARBA" id="ARBA00007878"/>
    </source>
</evidence>